<dbReference type="InterPro" id="IPR006076">
    <property type="entry name" value="FAD-dep_OxRdtase"/>
</dbReference>
<organism evidence="4 5">
    <name type="scientific">Actinoalloteichus fjordicus</name>
    <dbReference type="NCBI Taxonomy" id="1612552"/>
    <lineage>
        <taxon>Bacteria</taxon>
        <taxon>Bacillati</taxon>
        <taxon>Actinomycetota</taxon>
        <taxon>Actinomycetes</taxon>
        <taxon>Pseudonocardiales</taxon>
        <taxon>Pseudonocardiaceae</taxon>
        <taxon>Actinoalloteichus</taxon>
    </lineage>
</organism>
<dbReference type="InterPro" id="IPR036188">
    <property type="entry name" value="FAD/NAD-bd_sf"/>
</dbReference>
<protein>
    <submittedName>
        <fullName evidence="4">Glycine oxidase</fullName>
        <ecNumber evidence="4">1.4.3.19</ecNumber>
    </submittedName>
</protein>
<dbReference type="GO" id="GO:0005737">
    <property type="term" value="C:cytoplasm"/>
    <property type="evidence" value="ECO:0007669"/>
    <property type="project" value="TreeGrafter"/>
</dbReference>
<evidence type="ECO:0000256" key="1">
    <source>
        <dbReference type="ARBA" id="ARBA00023002"/>
    </source>
</evidence>
<dbReference type="PANTHER" id="PTHR13847">
    <property type="entry name" value="SARCOSINE DEHYDROGENASE-RELATED"/>
    <property type="match status" value="1"/>
</dbReference>
<feature type="compositionally biased region" description="Basic and acidic residues" evidence="2">
    <location>
        <begin position="176"/>
        <end position="207"/>
    </location>
</feature>
<feature type="region of interest" description="Disordered" evidence="2">
    <location>
        <begin position="429"/>
        <end position="452"/>
    </location>
</feature>
<dbReference type="Proteomes" id="UP000185511">
    <property type="component" value="Chromosome"/>
</dbReference>
<dbReference type="SUPFAM" id="SSF54373">
    <property type="entry name" value="FAD-linked reductases, C-terminal domain"/>
    <property type="match status" value="1"/>
</dbReference>
<dbReference type="EMBL" id="CP016076">
    <property type="protein sequence ID" value="APU12472.1"/>
    <property type="molecule type" value="Genomic_DNA"/>
</dbReference>
<dbReference type="Gene3D" id="3.30.9.10">
    <property type="entry name" value="D-Amino Acid Oxidase, subunit A, domain 2"/>
    <property type="match status" value="2"/>
</dbReference>
<dbReference type="SUPFAM" id="SSF51971">
    <property type="entry name" value="Nucleotide-binding domain"/>
    <property type="match status" value="1"/>
</dbReference>
<dbReference type="Pfam" id="PF01266">
    <property type="entry name" value="DAO"/>
    <property type="match status" value="2"/>
</dbReference>
<evidence type="ECO:0000313" key="4">
    <source>
        <dbReference type="EMBL" id="APU12472.1"/>
    </source>
</evidence>
<evidence type="ECO:0000313" key="5">
    <source>
        <dbReference type="Proteomes" id="UP000185511"/>
    </source>
</evidence>
<keyword evidence="1 4" id="KW-0560">Oxidoreductase</keyword>
<evidence type="ECO:0000259" key="3">
    <source>
        <dbReference type="Pfam" id="PF01266"/>
    </source>
</evidence>
<reference evidence="5" key="1">
    <citation type="submission" date="2016-06" db="EMBL/GenBank/DDBJ databases">
        <title>Complete genome sequence of Actinoalloteichus fjordicus DSM 46855 (=ADI127-17), type strain of the new species Actinoalloteichus fjordicus.</title>
        <authorList>
            <person name="Ruckert C."/>
            <person name="Nouioui I."/>
            <person name="Willmese J."/>
            <person name="van Wezel G."/>
            <person name="Klenk H.-P."/>
            <person name="Kalinowski J."/>
            <person name="Zotchev S.B."/>
        </authorList>
    </citation>
    <scope>NUCLEOTIDE SEQUENCE [LARGE SCALE GENOMIC DNA]</scope>
    <source>
        <strain evidence="5">ADI127-7</strain>
    </source>
</reference>
<dbReference type="EC" id="1.4.3.19" evidence="4"/>
<dbReference type="KEGG" id="acad:UA74_01925"/>
<evidence type="ECO:0000256" key="2">
    <source>
        <dbReference type="SAM" id="MobiDB-lite"/>
    </source>
</evidence>
<dbReference type="AlphaFoldDB" id="A0AAC9PQ17"/>
<keyword evidence="5" id="KW-1185">Reference proteome</keyword>
<dbReference type="PANTHER" id="PTHR13847:SF289">
    <property type="entry name" value="GLYCINE OXIDASE"/>
    <property type="match status" value="1"/>
</dbReference>
<feature type="domain" description="FAD dependent oxidoreductase" evidence="3">
    <location>
        <begin position="243"/>
        <end position="411"/>
    </location>
</feature>
<feature type="domain" description="FAD dependent oxidoreductase" evidence="3">
    <location>
        <begin position="2"/>
        <end position="178"/>
    </location>
</feature>
<name>A0AAC9PQ17_9PSEU</name>
<dbReference type="GO" id="GO:0043799">
    <property type="term" value="F:glycine oxidase activity"/>
    <property type="evidence" value="ECO:0007669"/>
    <property type="project" value="UniProtKB-EC"/>
</dbReference>
<gene>
    <name evidence="4" type="ORF">UA74_01925</name>
</gene>
<dbReference type="Gene3D" id="3.50.50.60">
    <property type="entry name" value="FAD/NAD(P)-binding domain"/>
    <property type="match status" value="2"/>
</dbReference>
<accession>A0AAC9PQ17</accession>
<proteinExistence type="predicted"/>
<feature type="compositionally biased region" description="Low complexity" evidence="2">
    <location>
        <begin position="224"/>
        <end position="244"/>
    </location>
</feature>
<sequence length="452" mass="46639">MIGGGVIGLSTAWRAAARGLDVTVIDPRPGSGSSWVAGGMLAPVSEAWPGEDALLELGAASLRAWPDFAAELAASSGREPGLRTEGTVVVAADRADQTDLDRLAAYLAHLGREVDRLDGREMRRLEPALGPAVRAGLSVPGDLAVDNRMLLTALRAACDRGGVRFLAREAVSAASRPEDGAASHPVDRAASRPEDGAASHPVDREASRPAGRAASHPEDRAASRPGDGAPSRPAGDPGAASAGGRVWLTGPDGAEPLDFDHVVIAAGPWSTGLHERLRGALHPVKGEVLRLRARPGTLPPPRRTVRGRVRGRPVYLVPRDEDGLVVGATQYEAGFDTAVTAGSVRDLLRDAEVLLPAIAEYELLECAAGLRPATADNLPLIGELAPGLLVAAGHHRNGFLLAPITADAVVDALLGLPTASVLSAADPARLRSASSPGEPTIAASHADLEESD</sequence>
<feature type="region of interest" description="Disordered" evidence="2">
    <location>
        <begin position="172"/>
        <end position="249"/>
    </location>
</feature>